<dbReference type="InterPro" id="IPR050483">
    <property type="entry name" value="CoA-transferase_III_domain"/>
</dbReference>
<gene>
    <name evidence="2" type="ORF">D3272_15095</name>
</gene>
<dbReference type="AlphaFoldDB" id="A0A4Q2RBV6"/>
<dbReference type="GO" id="GO:0008410">
    <property type="term" value="F:CoA-transferase activity"/>
    <property type="evidence" value="ECO:0007669"/>
    <property type="project" value="TreeGrafter"/>
</dbReference>
<reference evidence="2 3" key="1">
    <citation type="submission" date="2018-09" db="EMBL/GenBank/DDBJ databases">
        <authorList>
            <person name="Grouzdev D.S."/>
            <person name="Krutkina M.S."/>
        </authorList>
    </citation>
    <scope>NUCLEOTIDE SEQUENCE [LARGE SCALE GENOMIC DNA]</scope>
    <source>
        <strain evidence="2 3">RmlP001</strain>
    </source>
</reference>
<keyword evidence="3" id="KW-1185">Reference proteome</keyword>
<evidence type="ECO:0000256" key="1">
    <source>
        <dbReference type="ARBA" id="ARBA00022679"/>
    </source>
</evidence>
<proteinExistence type="predicted"/>
<dbReference type="EMBL" id="QYBC01000012">
    <property type="protein sequence ID" value="RYB03921.1"/>
    <property type="molecule type" value="Genomic_DNA"/>
</dbReference>
<organism evidence="2 3">
    <name type="scientific">Lichenibacterium ramalinae</name>
    <dbReference type="NCBI Taxonomy" id="2316527"/>
    <lineage>
        <taxon>Bacteria</taxon>
        <taxon>Pseudomonadati</taxon>
        <taxon>Pseudomonadota</taxon>
        <taxon>Alphaproteobacteria</taxon>
        <taxon>Hyphomicrobiales</taxon>
        <taxon>Lichenihabitantaceae</taxon>
        <taxon>Lichenibacterium</taxon>
    </lineage>
</organism>
<dbReference type="OrthoDB" id="9806585at2"/>
<dbReference type="Gene3D" id="3.30.1540.10">
    <property type="entry name" value="formyl-coa transferase, domain 3"/>
    <property type="match status" value="1"/>
</dbReference>
<reference evidence="2 3" key="2">
    <citation type="submission" date="2019-02" db="EMBL/GenBank/DDBJ databases">
        <title>'Lichenibacterium ramalinii' gen. nov. sp. nov., 'Lichenibacterium minor' gen. nov. sp. nov.</title>
        <authorList>
            <person name="Pankratov T."/>
        </authorList>
    </citation>
    <scope>NUCLEOTIDE SEQUENCE [LARGE SCALE GENOMIC DNA]</scope>
    <source>
        <strain evidence="2 3">RmlP001</strain>
    </source>
</reference>
<dbReference type="RefSeq" id="WP_129220038.1">
    <property type="nucleotide sequence ID" value="NZ_QYBC01000012.1"/>
</dbReference>
<accession>A0A4Q2RBV6</accession>
<evidence type="ECO:0000313" key="3">
    <source>
        <dbReference type="Proteomes" id="UP000289411"/>
    </source>
</evidence>
<dbReference type="Pfam" id="PF02515">
    <property type="entry name" value="CoA_transf_3"/>
    <property type="match status" value="1"/>
</dbReference>
<name>A0A4Q2RBV6_9HYPH</name>
<dbReference type="Proteomes" id="UP000289411">
    <property type="component" value="Unassembled WGS sequence"/>
</dbReference>
<protein>
    <submittedName>
        <fullName evidence="2">CoA transferase</fullName>
    </submittedName>
</protein>
<dbReference type="Gene3D" id="3.40.50.10540">
    <property type="entry name" value="Crotonobetainyl-coa:carnitine coa-transferase, domain 1"/>
    <property type="match status" value="1"/>
</dbReference>
<comment type="caution">
    <text evidence="2">The sequence shown here is derived from an EMBL/GenBank/DDBJ whole genome shotgun (WGS) entry which is preliminary data.</text>
</comment>
<dbReference type="InterPro" id="IPR023606">
    <property type="entry name" value="CoA-Trfase_III_dom_1_sf"/>
</dbReference>
<dbReference type="InterPro" id="IPR044855">
    <property type="entry name" value="CoA-Trfase_III_dom3_sf"/>
</dbReference>
<dbReference type="SUPFAM" id="SSF89796">
    <property type="entry name" value="CoA-transferase family III (CaiB/BaiF)"/>
    <property type="match status" value="1"/>
</dbReference>
<keyword evidence="1 2" id="KW-0808">Transferase</keyword>
<sequence length="403" mass="41424">MSNPPPSPPLHGIRVLELARILAGPWCGQLLADLGADVVKVERAGAGDDTRQWGPPFIAGADGDDLGAAYFHSCNRGKRGIAVDFETPEGRALVRRLAAHADVVIENFKVGGLVRYGLDAAALRALNPRLVVCSISGFGQDGPYAARAGYDFLIQGMGGAMSVTGTPDGPPTKSGMAIADLFTGLYAANAIQAALIRRAGTGEGAWIDCALLDTQVAMLSTQALNYLAAGRDGRRLGNAHPSIVPYDVFPAADGHLIIATGNDGQFRKLCEILGAPGLAAHPDYLANRGRVANRDALTASLHALTSAWPRDALLARLEAAHVPAGPINTVAQVFADPQVAARGMALALANPAAAGGTTPGVRSPILIDGVAQASPHPAPRLDEHAAEIIADPAWGGADGGEGA</sequence>
<dbReference type="PANTHER" id="PTHR48207:SF3">
    <property type="entry name" value="SUCCINATE--HYDROXYMETHYLGLUTARATE COA-TRANSFERASE"/>
    <property type="match status" value="1"/>
</dbReference>
<evidence type="ECO:0000313" key="2">
    <source>
        <dbReference type="EMBL" id="RYB03921.1"/>
    </source>
</evidence>
<dbReference type="PANTHER" id="PTHR48207">
    <property type="entry name" value="SUCCINATE--HYDROXYMETHYLGLUTARATE COA-TRANSFERASE"/>
    <property type="match status" value="1"/>
</dbReference>
<dbReference type="InterPro" id="IPR003673">
    <property type="entry name" value="CoA-Trfase_fam_III"/>
</dbReference>